<dbReference type="OrthoDB" id="1844048at2759"/>
<keyword evidence="2" id="KW-1185">Reference proteome</keyword>
<sequence length="191" mass="20556">MPVMRRSIEWIVGWLLGVAVLAGSVLGHRTACARSLSALCYGDLVSRRLGFLCCIPNVMELRHGPRVPTRPPDAEHVGVGFHGLSNVRHSFIASFARLPCVVAADPGVGLRGIGIARMLLLDLGMGQAGPPLGVHCCPFYRRSLLALIGRVVPRSVTLKKLECSKQAYALDTLAWDNIIGFRSYSVGPGSE</sequence>
<evidence type="ECO:0000313" key="2">
    <source>
        <dbReference type="Proteomes" id="UP000796880"/>
    </source>
</evidence>
<accession>A0A8K0DUR5</accession>
<dbReference type="AlphaFoldDB" id="A0A8K0DUR5"/>
<name>A0A8K0DUR5_9ROSA</name>
<dbReference type="Proteomes" id="UP000796880">
    <property type="component" value="Unassembled WGS sequence"/>
</dbReference>
<protein>
    <submittedName>
        <fullName evidence="1">Uncharacterized protein</fullName>
    </submittedName>
</protein>
<comment type="caution">
    <text evidence="1">The sequence shown here is derived from an EMBL/GenBank/DDBJ whole genome shotgun (WGS) entry which is preliminary data.</text>
</comment>
<dbReference type="EMBL" id="VOIH02000009">
    <property type="protein sequence ID" value="KAF3437867.1"/>
    <property type="molecule type" value="Genomic_DNA"/>
</dbReference>
<organism evidence="1 2">
    <name type="scientific">Rhamnella rubrinervis</name>
    <dbReference type="NCBI Taxonomy" id="2594499"/>
    <lineage>
        <taxon>Eukaryota</taxon>
        <taxon>Viridiplantae</taxon>
        <taxon>Streptophyta</taxon>
        <taxon>Embryophyta</taxon>
        <taxon>Tracheophyta</taxon>
        <taxon>Spermatophyta</taxon>
        <taxon>Magnoliopsida</taxon>
        <taxon>eudicotyledons</taxon>
        <taxon>Gunneridae</taxon>
        <taxon>Pentapetalae</taxon>
        <taxon>rosids</taxon>
        <taxon>fabids</taxon>
        <taxon>Rosales</taxon>
        <taxon>Rhamnaceae</taxon>
        <taxon>rhamnoid group</taxon>
        <taxon>Rhamneae</taxon>
        <taxon>Rhamnella</taxon>
    </lineage>
</organism>
<evidence type="ECO:0000313" key="1">
    <source>
        <dbReference type="EMBL" id="KAF3437867.1"/>
    </source>
</evidence>
<reference evidence="1" key="1">
    <citation type="submission" date="2020-03" db="EMBL/GenBank/DDBJ databases">
        <title>A high-quality chromosome-level genome assembly of a woody plant with both climbing and erect habits, Rhamnella rubrinervis.</title>
        <authorList>
            <person name="Lu Z."/>
            <person name="Yang Y."/>
            <person name="Zhu X."/>
            <person name="Sun Y."/>
        </authorList>
    </citation>
    <scope>NUCLEOTIDE SEQUENCE</scope>
    <source>
        <strain evidence="1">BYM</strain>
        <tissue evidence="1">Leaf</tissue>
    </source>
</reference>
<proteinExistence type="predicted"/>
<gene>
    <name evidence="1" type="ORF">FNV43_RR20623</name>
</gene>